<proteinExistence type="inferred from homology"/>
<dbReference type="PANTHER" id="PTHR30627">
    <property type="entry name" value="PEPTIDOGLYCAN D,D-TRANSPEPTIDASE"/>
    <property type="match status" value="1"/>
</dbReference>
<comment type="catalytic activity">
    <reaction evidence="6">
        <text>Preferential cleavage: (Ac)2-L-Lys-D-Ala-|-D-Ala. Also transpeptidation of peptidyl-alanyl moieties that are N-acyl substituents of D-alanine.</text>
        <dbReference type="EC" id="3.4.16.4"/>
    </reaction>
</comment>
<reference evidence="12" key="1">
    <citation type="journal article" date="2019" name="Int. J. Syst. Evol. Microbiol.">
        <title>The Global Catalogue of Microorganisms (GCM) 10K type strain sequencing project: providing services to taxonomists for standard genome sequencing and annotation.</title>
        <authorList>
            <consortium name="The Broad Institute Genomics Platform"/>
            <consortium name="The Broad Institute Genome Sequencing Center for Infectious Disease"/>
            <person name="Wu L."/>
            <person name="Ma J."/>
        </authorList>
    </citation>
    <scope>NUCLEOTIDE SEQUENCE [LARGE SCALE GENOMIC DNA]</scope>
    <source>
        <strain evidence="12">CGMCC 4.7426</strain>
    </source>
</reference>
<evidence type="ECO:0000256" key="1">
    <source>
        <dbReference type="ARBA" id="ARBA00004370"/>
    </source>
</evidence>
<dbReference type="SUPFAM" id="SSF54427">
    <property type="entry name" value="NTF2-like"/>
    <property type="match status" value="1"/>
</dbReference>
<keyword evidence="7" id="KW-0732">Signal</keyword>
<comment type="pathway">
    <text evidence="2">Cell wall biogenesis; peptidoglycan biosynthesis.</text>
</comment>
<dbReference type="Gene3D" id="3.30.1390.30">
    <property type="entry name" value="Penicillin-binding protein 2a, domain 3"/>
    <property type="match status" value="1"/>
</dbReference>
<feature type="chain" id="PRO_5045298392" description="serine-type D-Ala-D-Ala carboxypeptidase" evidence="7">
    <location>
        <begin position="21"/>
        <end position="674"/>
    </location>
</feature>
<dbReference type="PANTHER" id="PTHR30627:SF25">
    <property type="entry name" value="PENICILLIN-BINDING PROTEIN 3"/>
    <property type="match status" value="1"/>
</dbReference>
<dbReference type="Pfam" id="PF05223">
    <property type="entry name" value="MecA_N"/>
    <property type="match status" value="1"/>
</dbReference>
<feature type="domain" description="NTF2-like N-terminal transpeptidase" evidence="10">
    <location>
        <begin position="25"/>
        <end position="148"/>
    </location>
</feature>
<dbReference type="InterPro" id="IPR032710">
    <property type="entry name" value="NTF2-like_dom_sf"/>
</dbReference>
<feature type="domain" description="Penicillin-binding protein dimerisation" evidence="9">
    <location>
        <begin position="157"/>
        <end position="319"/>
    </location>
</feature>
<keyword evidence="12" id="KW-1185">Reference proteome</keyword>
<dbReference type="SUPFAM" id="SSF56519">
    <property type="entry name" value="Penicillin binding protein dimerisation domain"/>
    <property type="match status" value="1"/>
</dbReference>
<feature type="domain" description="Penicillin-binding protein transpeptidase" evidence="8">
    <location>
        <begin position="357"/>
        <end position="659"/>
    </location>
</feature>
<evidence type="ECO:0000256" key="3">
    <source>
        <dbReference type="ARBA" id="ARBA00007171"/>
    </source>
</evidence>
<dbReference type="Pfam" id="PF00905">
    <property type="entry name" value="Transpeptidase"/>
    <property type="match status" value="1"/>
</dbReference>
<dbReference type="EC" id="3.4.16.4" evidence="4"/>
<organism evidence="11 12">
    <name type="scientific">Virgibacillus kekensis</name>
    <dbReference type="NCBI Taxonomy" id="202261"/>
    <lineage>
        <taxon>Bacteria</taxon>
        <taxon>Bacillati</taxon>
        <taxon>Bacillota</taxon>
        <taxon>Bacilli</taxon>
        <taxon>Bacillales</taxon>
        <taxon>Bacillaceae</taxon>
        <taxon>Virgibacillus</taxon>
    </lineage>
</organism>
<dbReference type="Pfam" id="PF03717">
    <property type="entry name" value="PBP_dimer"/>
    <property type="match status" value="1"/>
</dbReference>
<evidence type="ECO:0000259" key="10">
    <source>
        <dbReference type="Pfam" id="PF05223"/>
    </source>
</evidence>
<dbReference type="InterPro" id="IPR005311">
    <property type="entry name" value="PBP_dimer"/>
</dbReference>
<evidence type="ECO:0000256" key="5">
    <source>
        <dbReference type="ARBA" id="ARBA00023136"/>
    </source>
</evidence>
<dbReference type="Gene3D" id="3.90.1310.10">
    <property type="entry name" value="Penicillin-binding protein 2a (Domain 2)"/>
    <property type="match status" value="1"/>
</dbReference>
<dbReference type="InterPro" id="IPR036138">
    <property type="entry name" value="PBP_dimer_sf"/>
</dbReference>
<keyword evidence="5" id="KW-0472">Membrane</keyword>
<gene>
    <name evidence="11" type="ORF">ACFO3D_04915</name>
</gene>
<comment type="caution">
    <text evidence="11">The sequence shown here is derived from an EMBL/GenBank/DDBJ whole genome shotgun (WGS) entry which is preliminary data.</text>
</comment>
<comment type="subcellular location">
    <subcellularLocation>
        <location evidence="1">Membrane</location>
    </subcellularLocation>
</comment>
<sequence>MKKIIALISVLLLVVITACAEDEVTPQERFDQYVKHWNKKEFSEMYKMVTTNSEKEYPTEEFVDRYKNIYGDLNVENLKVTYKKLSAEDIETAMEKGTAQFPFQVKMETIAGPINFDYEATLIQEGEEENKNWFVKWDPGFIFPQIKDGGKIRIDTEAPKRGEILDRNRMPLAINDKVPEIGVVPERLQPNPEEQKQKIADLLGMSVEEINNALNAGWVKPNLYVPLAKVPKNDEETLSQLAGINGVSQRAVTGRVYPNGEATGHLVGYIGKITAEELEKQEPGTYGPNDIIGKRGMEQLFEDRLKGTQGVAITVEKEGQDPVVLAEKRVEHGENIITTIDAELQKQIYATYDGDAGTTAAIHPKTGETLALVSSPSFDPNQFLFGISQSEWDKLQNDPQQPLVNRFTATYAPGSTIKPVTAAIGLGNGTIKPGEGMEINGLTWSGGEGWGNYEVRRVSESNGPVDVTNALIRSDNIFFARKAVEMGVEKYSSGLKKFGFSKEFPYTYPIETSTISNSGSLDDEVLLADTSYGQGELQMSALHLASTFTPFLNDGNLLKPVLLADEEKSQVWQEQLISTEQAKVVREALRKVVSSPIGTAKGAQKADFPISGKTGTAELKKAGEESGAENGWFVAYPSDSQDILLAMMVESTEDRGGSAYTIDKVTEVLSAYKN</sequence>
<evidence type="ECO:0000259" key="9">
    <source>
        <dbReference type="Pfam" id="PF03717"/>
    </source>
</evidence>
<dbReference type="RefSeq" id="WP_390293522.1">
    <property type="nucleotide sequence ID" value="NZ_JBHSFU010000004.1"/>
</dbReference>
<dbReference type="InterPro" id="IPR050515">
    <property type="entry name" value="Beta-lactam/transpept"/>
</dbReference>
<feature type="signal peptide" evidence="7">
    <location>
        <begin position="1"/>
        <end position="20"/>
    </location>
</feature>
<evidence type="ECO:0000313" key="11">
    <source>
        <dbReference type="EMBL" id="MFC4557547.1"/>
    </source>
</evidence>
<dbReference type="InterPro" id="IPR012338">
    <property type="entry name" value="Beta-lactam/transpept-like"/>
</dbReference>
<evidence type="ECO:0000313" key="12">
    <source>
        <dbReference type="Proteomes" id="UP001595989"/>
    </source>
</evidence>
<evidence type="ECO:0000256" key="4">
    <source>
        <dbReference type="ARBA" id="ARBA00012448"/>
    </source>
</evidence>
<evidence type="ECO:0000256" key="2">
    <source>
        <dbReference type="ARBA" id="ARBA00004752"/>
    </source>
</evidence>
<dbReference type="Gene3D" id="3.10.450.100">
    <property type="entry name" value="NTF2-like, domain 1"/>
    <property type="match status" value="1"/>
</dbReference>
<dbReference type="PROSITE" id="PS51257">
    <property type="entry name" value="PROKAR_LIPOPROTEIN"/>
    <property type="match status" value="1"/>
</dbReference>
<protein>
    <recommendedName>
        <fullName evidence="4">serine-type D-Ala-D-Ala carboxypeptidase</fullName>
        <ecNumber evidence="4">3.4.16.4</ecNumber>
    </recommendedName>
</protein>
<dbReference type="Gene3D" id="3.40.710.10">
    <property type="entry name" value="DD-peptidase/beta-lactamase superfamily"/>
    <property type="match status" value="1"/>
</dbReference>
<evidence type="ECO:0000256" key="7">
    <source>
        <dbReference type="SAM" id="SignalP"/>
    </source>
</evidence>
<dbReference type="InterPro" id="IPR007887">
    <property type="entry name" value="MecA_N"/>
</dbReference>
<name>A0ABV9DGJ3_9BACI</name>
<dbReference type="SUPFAM" id="SSF56601">
    <property type="entry name" value="beta-lactamase/transpeptidase-like"/>
    <property type="match status" value="1"/>
</dbReference>
<dbReference type="InterPro" id="IPR001460">
    <property type="entry name" value="PCN-bd_Tpept"/>
</dbReference>
<evidence type="ECO:0000259" key="8">
    <source>
        <dbReference type="Pfam" id="PF00905"/>
    </source>
</evidence>
<dbReference type="EMBL" id="JBHSFU010000004">
    <property type="protein sequence ID" value="MFC4557547.1"/>
    <property type="molecule type" value="Genomic_DNA"/>
</dbReference>
<evidence type="ECO:0000256" key="6">
    <source>
        <dbReference type="ARBA" id="ARBA00034000"/>
    </source>
</evidence>
<comment type="similarity">
    <text evidence="3">Belongs to the transpeptidase family.</text>
</comment>
<accession>A0ABV9DGJ3</accession>
<dbReference type="Proteomes" id="UP001595989">
    <property type="component" value="Unassembled WGS sequence"/>
</dbReference>